<evidence type="ECO:0000313" key="3">
    <source>
        <dbReference type="Proteomes" id="UP000008022"/>
    </source>
</evidence>
<evidence type="ECO:0000256" key="1">
    <source>
        <dbReference type="SAM" id="MobiDB-lite"/>
    </source>
</evidence>
<dbReference type="EnsemblPlants" id="ORUFI02G17710.1">
    <property type="protein sequence ID" value="ORUFI02G17710.1"/>
    <property type="gene ID" value="ORUFI02G17710"/>
</dbReference>
<reference evidence="2" key="2">
    <citation type="submission" date="2015-06" db="UniProtKB">
        <authorList>
            <consortium name="EnsemblPlants"/>
        </authorList>
    </citation>
    <scope>IDENTIFICATION</scope>
</reference>
<feature type="region of interest" description="Disordered" evidence="1">
    <location>
        <begin position="1"/>
        <end position="28"/>
    </location>
</feature>
<keyword evidence="3" id="KW-1185">Reference proteome</keyword>
<proteinExistence type="predicted"/>
<dbReference type="AlphaFoldDB" id="A0A0E0NF08"/>
<feature type="region of interest" description="Disordered" evidence="1">
    <location>
        <begin position="48"/>
        <end position="69"/>
    </location>
</feature>
<accession>A0A0E0NF08</accession>
<protein>
    <submittedName>
        <fullName evidence="2">Uncharacterized protein</fullName>
    </submittedName>
</protein>
<sequence length="222" mass="23927">MFSCLHPRRPGAGRPLPNSTPPDNLHPCRPPLHRVQLLRYLHARGEMTPTAENSMPPSLKPRRQASTSAPRPLAAAATVCCGWYPSITVRSSRSAITVVPWCAHGQHTNCLMKCMIEDSNWGGQWDSGGGAGSSWRRDGNGGGRSGIEDSGGLCWARVVGRQRGGGSSGWRAVAEAAWGAEDSSRWRQARAGYGGSSGWARWWREVAKAARGGQMAAGWRRG</sequence>
<feature type="compositionally biased region" description="Basic residues" evidence="1">
    <location>
        <begin position="1"/>
        <end position="11"/>
    </location>
</feature>
<dbReference type="HOGENOM" id="CLU_1247119_0_0_1"/>
<reference evidence="3" key="1">
    <citation type="submission" date="2013-06" db="EMBL/GenBank/DDBJ databases">
        <authorList>
            <person name="Zhao Q."/>
        </authorList>
    </citation>
    <scope>NUCLEOTIDE SEQUENCE</scope>
    <source>
        <strain evidence="3">cv. W1943</strain>
    </source>
</reference>
<organism evidence="2 3">
    <name type="scientific">Oryza rufipogon</name>
    <name type="common">Brownbeard rice</name>
    <name type="synonym">Asian wild rice</name>
    <dbReference type="NCBI Taxonomy" id="4529"/>
    <lineage>
        <taxon>Eukaryota</taxon>
        <taxon>Viridiplantae</taxon>
        <taxon>Streptophyta</taxon>
        <taxon>Embryophyta</taxon>
        <taxon>Tracheophyta</taxon>
        <taxon>Spermatophyta</taxon>
        <taxon>Magnoliopsida</taxon>
        <taxon>Liliopsida</taxon>
        <taxon>Poales</taxon>
        <taxon>Poaceae</taxon>
        <taxon>BOP clade</taxon>
        <taxon>Oryzoideae</taxon>
        <taxon>Oryzeae</taxon>
        <taxon>Oryzinae</taxon>
        <taxon>Oryza</taxon>
    </lineage>
</organism>
<name>A0A0E0NF08_ORYRU</name>
<evidence type="ECO:0000313" key="2">
    <source>
        <dbReference type="EnsemblPlants" id="ORUFI02G17710.1"/>
    </source>
</evidence>
<dbReference type="Proteomes" id="UP000008022">
    <property type="component" value="Unassembled WGS sequence"/>
</dbReference>
<dbReference type="Gramene" id="ORUFI02G17710.1">
    <property type="protein sequence ID" value="ORUFI02G17710.1"/>
    <property type="gene ID" value="ORUFI02G17710"/>
</dbReference>
<dbReference type="OMA" id="WARWWRE"/>